<evidence type="ECO:0000313" key="2">
    <source>
        <dbReference type="Proteomes" id="UP000654918"/>
    </source>
</evidence>
<organism evidence="1 2">
    <name type="scientific">Colletotrichum plurivorum</name>
    <dbReference type="NCBI Taxonomy" id="2175906"/>
    <lineage>
        <taxon>Eukaryota</taxon>
        <taxon>Fungi</taxon>
        <taxon>Dikarya</taxon>
        <taxon>Ascomycota</taxon>
        <taxon>Pezizomycotina</taxon>
        <taxon>Sordariomycetes</taxon>
        <taxon>Hypocreomycetidae</taxon>
        <taxon>Glomerellales</taxon>
        <taxon>Glomerellaceae</taxon>
        <taxon>Colletotrichum</taxon>
        <taxon>Colletotrichum orchidearum species complex</taxon>
    </lineage>
</organism>
<evidence type="ECO:0000313" key="1">
    <source>
        <dbReference type="EMBL" id="KAF6826168.1"/>
    </source>
</evidence>
<protein>
    <submittedName>
        <fullName evidence="1">Uncharacterized protein</fullName>
    </submittedName>
</protein>
<dbReference type="Proteomes" id="UP000654918">
    <property type="component" value="Unassembled WGS sequence"/>
</dbReference>
<dbReference type="AlphaFoldDB" id="A0A8H6K7I0"/>
<proteinExistence type="predicted"/>
<keyword evidence="2" id="KW-1185">Reference proteome</keyword>
<dbReference type="EMBL" id="WIGO01000159">
    <property type="protein sequence ID" value="KAF6826168.1"/>
    <property type="molecule type" value="Genomic_DNA"/>
</dbReference>
<comment type="caution">
    <text evidence="1">The sequence shown here is derived from an EMBL/GenBank/DDBJ whole genome shotgun (WGS) entry which is preliminary data.</text>
</comment>
<gene>
    <name evidence="1" type="ORF">CPLU01_09816</name>
</gene>
<reference evidence="1" key="1">
    <citation type="journal article" date="2020" name="Phytopathology">
        <title>Genome Sequence Resources of Colletotrichum truncatum, C. plurivorum, C. musicola, and C. sojae: Four Species Pathogenic to Soybean (Glycine max).</title>
        <authorList>
            <person name="Rogerio F."/>
            <person name="Boufleur T.R."/>
            <person name="Ciampi-Guillardi M."/>
            <person name="Sukno S.A."/>
            <person name="Thon M.R."/>
            <person name="Massola Junior N.S."/>
            <person name="Baroncelli R."/>
        </authorList>
    </citation>
    <scope>NUCLEOTIDE SEQUENCE</scope>
    <source>
        <strain evidence="1">LFN00145</strain>
    </source>
</reference>
<sequence>MGTLGVQIPGPAQIAKQPSARLRGVACRKNLDMEAPEEDDIAVPGAWAGDLRDIRDHPRLSMRTDRTEGRLAIIDVDRSPCANFVPIATRALPVV</sequence>
<accession>A0A8H6K7I0</accession>
<name>A0A8H6K7I0_9PEZI</name>